<evidence type="ECO:0000256" key="6">
    <source>
        <dbReference type="PROSITE-ProRule" id="PRU00277"/>
    </source>
</evidence>
<accession>A0ABN2GEI6</accession>
<sequence length="329" mass="33433">MVTSLPFILRITVRIRPLVALSAIALSGVLLAGCASSAPTADESPTAAPVVDLCSAAAPSGAASDAVTVEGEVGQESTATFTSPLEITNLQTTVVEEGSGDPVESGELVTYALSAFNAETGEKLGAIGYDGNPVLPVQISPDNPIGQILGCATPGTRVVVAYPPADPNPGQVYVFDFVSTVPDAAWGEPQEPQAGLPEVTLADDGAPTIEIPSGDAPADLQLETLKKGDGATVESGDTVLVQYTGVKWSDGSVFDSSWENGAPASFQTTGVVDGFRQALEGQTVGSQVLVVIPPALGYGEAGSSENELAGETLVFVVDILGTQHQAPAQ</sequence>
<dbReference type="Gene3D" id="3.10.50.40">
    <property type="match status" value="1"/>
</dbReference>
<evidence type="ECO:0000256" key="3">
    <source>
        <dbReference type="ARBA" id="ARBA00013194"/>
    </source>
</evidence>
<dbReference type="SUPFAM" id="SSF54534">
    <property type="entry name" value="FKBP-like"/>
    <property type="match status" value="1"/>
</dbReference>
<evidence type="ECO:0000256" key="2">
    <source>
        <dbReference type="ARBA" id="ARBA00006577"/>
    </source>
</evidence>
<evidence type="ECO:0000256" key="4">
    <source>
        <dbReference type="ARBA" id="ARBA00023110"/>
    </source>
</evidence>
<evidence type="ECO:0000259" key="8">
    <source>
        <dbReference type="PROSITE" id="PS50059"/>
    </source>
</evidence>
<dbReference type="Pfam" id="PF00254">
    <property type="entry name" value="FKBP_C"/>
    <property type="match status" value="1"/>
</dbReference>
<evidence type="ECO:0000313" key="9">
    <source>
        <dbReference type="EMBL" id="GAA1669958.1"/>
    </source>
</evidence>
<proteinExistence type="inferred from homology"/>
<dbReference type="InterPro" id="IPR046357">
    <property type="entry name" value="PPIase_dom_sf"/>
</dbReference>
<dbReference type="PANTHER" id="PTHR43811:SF19">
    <property type="entry name" value="39 KDA FK506-BINDING NUCLEAR PROTEIN"/>
    <property type="match status" value="1"/>
</dbReference>
<comment type="similarity">
    <text evidence="2">Belongs to the FKBP-type PPIase family.</text>
</comment>
<dbReference type="PANTHER" id="PTHR43811">
    <property type="entry name" value="FKBP-TYPE PEPTIDYL-PROLYL CIS-TRANS ISOMERASE FKPA"/>
    <property type="match status" value="1"/>
</dbReference>
<gene>
    <name evidence="9" type="ORF">GCM10009807_12630</name>
</gene>
<keyword evidence="10" id="KW-1185">Reference proteome</keyword>
<feature type="signal peptide" evidence="7">
    <location>
        <begin position="1"/>
        <end position="32"/>
    </location>
</feature>
<protein>
    <recommendedName>
        <fullName evidence="3 6">peptidylprolyl isomerase</fullName>
        <ecNumber evidence="3 6">5.2.1.8</ecNumber>
    </recommendedName>
</protein>
<dbReference type="EMBL" id="BAAAPK010000001">
    <property type="protein sequence ID" value="GAA1669958.1"/>
    <property type="molecule type" value="Genomic_DNA"/>
</dbReference>
<feature type="domain" description="PPIase FKBP-type" evidence="8">
    <location>
        <begin position="236"/>
        <end position="323"/>
    </location>
</feature>
<dbReference type="EC" id="5.2.1.8" evidence="3 6"/>
<dbReference type="PROSITE" id="PS50059">
    <property type="entry name" value="FKBP_PPIASE"/>
    <property type="match status" value="1"/>
</dbReference>
<keyword evidence="5 6" id="KW-0413">Isomerase</keyword>
<keyword evidence="4 6" id="KW-0697">Rotamase</keyword>
<dbReference type="InterPro" id="IPR001179">
    <property type="entry name" value="PPIase_FKBP_dom"/>
</dbReference>
<dbReference type="GO" id="GO:0016853">
    <property type="term" value="F:isomerase activity"/>
    <property type="evidence" value="ECO:0007669"/>
    <property type="project" value="UniProtKB-KW"/>
</dbReference>
<evidence type="ECO:0000256" key="1">
    <source>
        <dbReference type="ARBA" id="ARBA00000971"/>
    </source>
</evidence>
<feature type="chain" id="PRO_5046610830" description="peptidylprolyl isomerase" evidence="7">
    <location>
        <begin position="33"/>
        <end position="329"/>
    </location>
</feature>
<evidence type="ECO:0000256" key="5">
    <source>
        <dbReference type="ARBA" id="ARBA00023235"/>
    </source>
</evidence>
<keyword evidence="7" id="KW-0732">Signal</keyword>
<evidence type="ECO:0000313" key="10">
    <source>
        <dbReference type="Proteomes" id="UP001500596"/>
    </source>
</evidence>
<dbReference type="Proteomes" id="UP001500596">
    <property type="component" value="Unassembled WGS sequence"/>
</dbReference>
<evidence type="ECO:0000256" key="7">
    <source>
        <dbReference type="SAM" id="SignalP"/>
    </source>
</evidence>
<comment type="catalytic activity">
    <reaction evidence="1 6">
        <text>[protein]-peptidylproline (omega=180) = [protein]-peptidylproline (omega=0)</text>
        <dbReference type="Rhea" id="RHEA:16237"/>
        <dbReference type="Rhea" id="RHEA-COMP:10747"/>
        <dbReference type="Rhea" id="RHEA-COMP:10748"/>
        <dbReference type="ChEBI" id="CHEBI:83833"/>
        <dbReference type="ChEBI" id="CHEBI:83834"/>
        <dbReference type="EC" id="5.2.1.8"/>
    </reaction>
</comment>
<comment type="caution">
    <text evidence="9">The sequence shown here is derived from an EMBL/GenBank/DDBJ whole genome shotgun (WGS) entry which is preliminary data.</text>
</comment>
<name>A0ABN2GEI6_9MICO</name>
<organism evidence="9 10">
    <name type="scientific">Microbacterium lacus</name>
    <dbReference type="NCBI Taxonomy" id="415217"/>
    <lineage>
        <taxon>Bacteria</taxon>
        <taxon>Bacillati</taxon>
        <taxon>Actinomycetota</taxon>
        <taxon>Actinomycetes</taxon>
        <taxon>Micrococcales</taxon>
        <taxon>Microbacteriaceae</taxon>
        <taxon>Microbacterium</taxon>
    </lineage>
</organism>
<reference evidence="9 10" key="1">
    <citation type="journal article" date="2019" name="Int. J. Syst. Evol. Microbiol.">
        <title>The Global Catalogue of Microorganisms (GCM) 10K type strain sequencing project: providing services to taxonomists for standard genome sequencing and annotation.</title>
        <authorList>
            <consortium name="The Broad Institute Genomics Platform"/>
            <consortium name="The Broad Institute Genome Sequencing Center for Infectious Disease"/>
            <person name="Wu L."/>
            <person name="Ma J."/>
        </authorList>
    </citation>
    <scope>NUCLEOTIDE SEQUENCE [LARGE SCALE GENOMIC DNA]</scope>
    <source>
        <strain evidence="9 10">JCM 15575</strain>
    </source>
</reference>